<proteinExistence type="predicted"/>
<dbReference type="OrthoDB" id="4306236at2759"/>
<name>A0A9W9XIX7_9EURO</name>
<dbReference type="Proteomes" id="UP001149954">
    <property type="component" value="Unassembled WGS sequence"/>
</dbReference>
<evidence type="ECO:0000313" key="3">
    <source>
        <dbReference type="Proteomes" id="UP001149954"/>
    </source>
</evidence>
<protein>
    <submittedName>
        <fullName evidence="2">Uncharacterized protein</fullName>
    </submittedName>
</protein>
<reference evidence="2" key="2">
    <citation type="journal article" date="2023" name="IMA Fungus">
        <title>Comparative genomic study of the Penicillium genus elucidates a diverse pangenome and 15 lateral gene transfer events.</title>
        <authorList>
            <person name="Petersen C."/>
            <person name="Sorensen T."/>
            <person name="Nielsen M.R."/>
            <person name="Sondergaard T.E."/>
            <person name="Sorensen J.L."/>
            <person name="Fitzpatrick D.A."/>
            <person name="Frisvad J.C."/>
            <person name="Nielsen K.L."/>
        </authorList>
    </citation>
    <scope>NUCLEOTIDE SEQUENCE</scope>
    <source>
        <strain evidence="2">IBT 29495</strain>
    </source>
</reference>
<evidence type="ECO:0000256" key="1">
    <source>
        <dbReference type="SAM" id="MobiDB-lite"/>
    </source>
</evidence>
<accession>A0A9W9XIX7</accession>
<keyword evidence="3" id="KW-1185">Reference proteome</keyword>
<sequence length="250" mass="28491">MAEPETPRSYLDLGGSFLEDLPSSIERYPYEGESSFLRIFNQELNPRESSGYGKDDFILLHMNREMIEALFNPDNEPTTLISNCSSFYLDEQLILIKMPSAPHSAASNAMEDAIAAALIPMGLFGRLHKYSNMIIRGTRRGKQSNHGWGPKKPPPGYPKRPSVVLEVAVEKHEPAIRIEKWRLQNGRPHRSQIIRVTKVSDQIIVTNHPLIIPFEDLFLRPPSILVERQIEISQQALQGITEAIWDFQEF</sequence>
<dbReference type="EMBL" id="JAPWDS010000006">
    <property type="protein sequence ID" value="KAJ5493769.1"/>
    <property type="molecule type" value="Genomic_DNA"/>
</dbReference>
<dbReference type="AlphaFoldDB" id="A0A9W9XIX7"/>
<feature type="region of interest" description="Disordered" evidence="1">
    <location>
        <begin position="140"/>
        <end position="160"/>
    </location>
</feature>
<comment type="caution">
    <text evidence="2">The sequence shown here is derived from an EMBL/GenBank/DDBJ whole genome shotgun (WGS) entry which is preliminary data.</text>
</comment>
<gene>
    <name evidence="2" type="ORF">N7463_009856</name>
</gene>
<evidence type="ECO:0000313" key="2">
    <source>
        <dbReference type="EMBL" id="KAJ5493769.1"/>
    </source>
</evidence>
<organism evidence="2 3">
    <name type="scientific">Penicillium fimorum</name>
    <dbReference type="NCBI Taxonomy" id="1882269"/>
    <lineage>
        <taxon>Eukaryota</taxon>
        <taxon>Fungi</taxon>
        <taxon>Dikarya</taxon>
        <taxon>Ascomycota</taxon>
        <taxon>Pezizomycotina</taxon>
        <taxon>Eurotiomycetes</taxon>
        <taxon>Eurotiomycetidae</taxon>
        <taxon>Eurotiales</taxon>
        <taxon>Aspergillaceae</taxon>
        <taxon>Penicillium</taxon>
    </lineage>
</organism>
<reference evidence="2" key="1">
    <citation type="submission" date="2022-12" db="EMBL/GenBank/DDBJ databases">
        <authorList>
            <person name="Petersen C."/>
        </authorList>
    </citation>
    <scope>NUCLEOTIDE SEQUENCE</scope>
    <source>
        <strain evidence="2">IBT 29495</strain>
    </source>
</reference>